<keyword evidence="2" id="KW-1185">Reference proteome</keyword>
<reference evidence="1 2" key="1">
    <citation type="submission" date="2015-01" db="EMBL/GenBank/DDBJ databases">
        <title>The Genome Sequence of Cryptococcus gattii Ram5.</title>
        <authorList>
            <consortium name="The Broad Institute Genomics Platform"/>
            <person name="Cuomo C."/>
            <person name="Litvintseva A."/>
            <person name="Chen Y."/>
            <person name="Heitman J."/>
            <person name="Sun S."/>
            <person name="Springer D."/>
            <person name="Dromer F."/>
            <person name="Young S."/>
            <person name="Zeng Q."/>
            <person name="Gargeya S."/>
            <person name="Abouelleil A."/>
            <person name="Alvarado L."/>
            <person name="Chapman S.B."/>
            <person name="Gainer-Dewar J."/>
            <person name="Goldberg J."/>
            <person name="Griggs A."/>
            <person name="Gujja S."/>
            <person name="Hansen M."/>
            <person name="Howarth C."/>
            <person name="Imamovic A."/>
            <person name="Larimer J."/>
            <person name="Murphy C."/>
            <person name="Naylor J."/>
            <person name="Pearson M."/>
            <person name="Priest M."/>
            <person name="Roberts A."/>
            <person name="Saif S."/>
            <person name="Shea T."/>
            <person name="Sykes S."/>
            <person name="Wortman J."/>
            <person name="Nusbaum C."/>
            <person name="Birren B."/>
        </authorList>
    </citation>
    <scope>NUCLEOTIDE SEQUENCE [LARGE SCALE GENOMIC DNA]</scope>
    <source>
        <strain evidence="1 2">Ram5</strain>
    </source>
</reference>
<dbReference type="AlphaFoldDB" id="A0A0D0UZV8"/>
<name>A0A0D0UZV8_9TREE</name>
<sequence length="96" mass="11104">MSLPTLKHFILQAELLQAYRLAVRATKPLPDPQTRRETLDFLRSDLERLRQEHDLDTLRSHLSSFRKLVKQMTPSFSFAGSNTGSRLIGQRRRAQG</sequence>
<dbReference type="OrthoDB" id="74240at2759"/>
<organism evidence="1 2">
    <name type="scientific">Cryptococcus deuterogattii Ram5</name>
    <dbReference type="NCBI Taxonomy" id="1296110"/>
    <lineage>
        <taxon>Eukaryota</taxon>
        <taxon>Fungi</taxon>
        <taxon>Dikarya</taxon>
        <taxon>Basidiomycota</taxon>
        <taxon>Agaricomycotina</taxon>
        <taxon>Tremellomycetes</taxon>
        <taxon>Tremellales</taxon>
        <taxon>Cryptococcaceae</taxon>
        <taxon>Cryptococcus</taxon>
        <taxon>Cryptococcus gattii species complex</taxon>
    </lineage>
</organism>
<proteinExistence type="predicted"/>
<dbReference type="Proteomes" id="UP000053392">
    <property type="component" value="Unassembled WGS sequence"/>
</dbReference>
<accession>A0A0D0UZV8</accession>
<dbReference type="HOGENOM" id="CLU_151409_2_1_1"/>
<evidence type="ECO:0000313" key="2">
    <source>
        <dbReference type="Proteomes" id="UP000053392"/>
    </source>
</evidence>
<protein>
    <submittedName>
        <fullName evidence="1">Unplaced genomic scaffold supercont1.16, whole genome shotgun sequence</fullName>
    </submittedName>
</protein>
<evidence type="ECO:0000313" key="1">
    <source>
        <dbReference type="EMBL" id="KIR38165.1"/>
    </source>
</evidence>
<dbReference type="EMBL" id="KN847911">
    <property type="protein sequence ID" value="KIR38165.1"/>
    <property type="molecule type" value="Genomic_DNA"/>
</dbReference>
<gene>
    <name evidence="1" type="ORF">I313_05735</name>
</gene>